<proteinExistence type="predicted"/>
<comment type="caution">
    <text evidence="1">The sequence shown here is derived from an EMBL/GenBank/DDBJ whole genome shotgun (WGS) entry which is preliminary data.</text>
</comment>
<organism evidence="1 2">
    <name type="scientific">Zizania palustris</name>
    <name type="common">Northern wild rice</name>
    <dbReference type="NCBI Taxonomy" id="103762"/>
    <lineage>
        <taxon>Eukaryota</taxon>
        <taxon>Viridiplantae</taxon>
        <taxon>Streptophyta</taxon>
        <taxon>Embryophyta</taxon>
        <taxon>Tracheophyta</taxon>
        <taxon>Spermatophyta</taxon>
        <taxon>Magnoliopsida</taxon>
        <taxon>Liliopsida</taxon>
        <taxon>Poales</taxon>
        <taxon>Poaceae</taxon>
        <taxon>BOP clade</taxon>
        <taxon>Oryzoideae</taxon>
        <taxon>Oryzeae</taxon>
        <taxon>Zizaniinae</taxon>
        <taxon>Zizania</taxon>
    </lineage>
</organism>
<evidence type="ECO:0000313" key="1">
    <source>
        <dbReference type="EMBL" id="KAG8052852.1"/>
    </source>
</evidence>
<evidence type="ECO:0000313" key="2">
    <source>
        <dbReference type="Proteomes" id="UP000729402"/>
    </source>
</evidence>
<dbReference type="AlphaFoldDB" id="A0A8J5RRK5"/>
<reference evidence="1" key="2">
    <citation type="submission" date="2021-02" db="EMBL/GenBank/DDBJ databases">
        <authorList>
            <person name="Kimball J.A."/>
            <person name="Haas M.W."/>
            <person name="Macchietto M."/>
            <person name="Kono T."/>
            <person name="Duquette J."/>
            <person name="Shao M."/>
        </authorList>
    </citation>
    <scope>NUCLEOTIDE SEQUENCE</scope>
    <source>
        <tissue evidence="1">Fresh leaf tissue</tissue>
    </source>
</reference>
<accession>A0A8J5RRK5</accession>
<keyword evidence="2" id="KW-1185">Reference proteome</keyword>
<reference evidence="1" key="1">
    <citation type="journal article" date="2021" name="bioRxiv">
        <title>Whole Genome Assembly and Annotation of Northern Wild Rice, Zizania palustris L., Supports a Whole Genome Duplication in the Zizania Genus.</title>
        <authorList>
            <person name="Haas M."/>
            <person name="Kono T."/>
            <person name="Macchietto M."/>
            <person name="Millas R."/>
            <person name="McGilp L."/>
            <person name="Shao M."/>
            <person name="Duquette J."/>
            <person name="Hirsch C.N."/>
            <person name="Kimball J."/>
        </authorList>
    </citation>
    <scope>NUCLEOTIDE SEQUENCE</scope>
    <source>
        <tissue evidence="1">Fresh leaf tissue</tissue>
    </source>
</reference>
<protein>
    <submittedName>
        <fullName evidence="1">Uncharacterized protein</fullName>
    </submittedName>
</protein>
<dbReference type="EMBL" id="JAAALK010000288">
    <property type="protein sequence ID" value="KAG8052852.1"/>
    <property type="molecule type" value="Genomic_DNA"/>
</dbReference>
<dbReference type="Proteomes" id="UP000729402">
    <property type="component" value="Unassembled WGS sequence"/>
</dbReference>
<gene>
    <name evidence="1" type="ORF">GUJ93_ZPchr0001g33059</name>
</gene>
<sequence>MYGGNRSKYRLTFGSWNECPQIILQSCTLMDCLDRHLHGSTSSVNDVGSSATVGNGAFCFFLSLCPSAGIAPSLHGCVSSITAAEKTSREREKAHGGVRCVASPAVGVAVAVLLPPNAEKGCGGIHQPGARCVASSAGAIAVVGAAPAEKGHNGVPQPGVRCVASPAVAAVGAALPRSTNVVLT</sequence>
<name>A0A8J5RRK5_ZIZPA</name>